<evidence type="ECO:0000256" key="1">
    <source>
        <dbReference type="SAM" id="Phobius"/>
    </source>
</evidence>
<evidence type="ECO:0000313" key="3">
    <source>
        <dbReference type="Proteomes" id="UP000316208"/>
    </source>
</evidence>
<reference evidence="2 3" key="1">
    <citation type="submission" date="2018-03" db="EMBL/GenBank/DDBJ databases">
        <title>Aerobic endospore-forming bacteria genome sequencing and assembly.</title>
        <authorList>
            <person name="Cavalcante D.A."/>
            <person name="Driks A."/>
            <person name="Putonti C."/>
            <person name="De-Souza M.T."/>
        </authorList>
    </citation>
    <scope>NUCLEOTIDE SEQUENCE [LARGE SCALE GENOMIC DNA]</scope>
    <source>
        <strain evidence="2 3">SDF0028</strain>
    </source>
</reference>
<name>A0ABY3AR80_PAEPP</name>
<dbReference type="RefSeq" id="WP_142544486.1">
    <property type="nucleotide sequence ID" value="NZ_SADY01000004.1"/>
</dbReference>
<keyword evidence="1" id="KW-0472">Membrane</keyword>
<comment type="caution">
    <text evidence="2">The sequence shown here is derived from an EMBL/GenBank/DDBJ whole genome shotgun (WGS) entry which is preliminary data.</text>
</comment>
<keyword evidence="1" id="KW-1133">Transmembrane helix</keyword>
<dbReference type="Proteomes" id="UP000316208">
    <property type="component" value="Unassembled WGS sequence"/>
</dbReference>
<organism evidence="2 3">
    <name type="scientific">Paenibacillus popilliae</name>
    <name type="common">Bacillus popilliae</name>
    <dbReference type="NCBI Taxonomy" id="78057"/>
    <lineage>
        <taxon>Bacteria</taxon>
        <taxon>Bacillati</taxon>
        <taxon>Bacillota</taxon>
        <taxon>Bacilli</taxon>
        <taxon>Bacillales</taxon>
        <taxon>Paenibacillaceae</taxon>
        <taxon>Paenibacillus</taxon>
    </lineage>
</organism>
<evidence type="ECO:0000313" key="2">
    <source>
        <dbReference type="EMBL" id="TQR44355.1"/>
    </source>
</evidence>
<evidence type="ECO:0008006" key="4">
    <source>
        <dbReference type="Google" id="ProtNLM"/>
    </source>
</evidence>
<gene>
    <name evidence="2" type="ORF">C7Y44_14520</name>
</gene>
<accession>A0ABY3AR80</accession>
<protein>
    <recommendedName>
        <fullName evidence="4">Zinc-ribbon domain-containing protein</fullName>
    </recommendedName>
</protein>
<keyword evidence="1" id="KW-0812">Transmembrane</keyword>
<proteinExistence type="predicted"/>
<sequence>MGIVVVIIIAGIGLYIWYHLIQSAIEQSKMAQHIKEIRDLLVELHKDKNIQTQTQVQEAPDSVQPRQDTECCPACGIRVSMDDTVCPECGLTLANTEN</sequence>
<dbReference type="EMBL" id="SADY01000004">
    <property type="protein sequence ID" value="TQR44355.1"/>
    <property type="molecule type" value="Genomic_DNA"/>
</dbReference>
<keyword evidence="3" id="KW-1185">Reference proteome</keyword>
<feature type="transmembrane region" description="Helical" evidence="1">
    <location>
        <begin position="6"/>
        <end position="25"/>
    </location>
</feature>